<dbReference type="AlphaFoldDB" id="A0A8J7W1Q5"/>
<reference evidence="9" key="2">
    <citation type="submission" date="2021-04" db="EMBL/GenBank/DDBJ databases">
        <authorList>
            <person name="Liu J."/>
        </authorList>
    </citation>
    <scope>NUCLEOTIDE SEQUENCE</scope>
    <source>
        <strain evidence="9">BAD-6</strain>
    </source>
</reference>
<reference evidence="9" key="1">
    <citation type="submission" date="2021-04" db="EMBL/GenBank/DDBJ databases">
        <title>Sinoanaerobacter chloroacetimidivorans sp. nov., an obligate anaerobic bacterium isolated from anaerobic sludge.</title>
        <authorList>
            <person name="Bao Y."/>
        </authorList>
    </citation>
    <scope>NUCLEOTIDE SEQUENCE</scope>
    <source>
        <strain evidence="9">BAD-6</strain>
    </source>
</reference>
<feature type="transmembrane region" description="Helical" evidence="8">
    <location>
        <begin position="100"/>
        <end position="122"/>
    </location>
</feature>
<feature type="transmembrane region" description="Helical" evidence="8">
    <location>
        <begin position="6"/>
        <end position="26"/>
    </location>
</feature>
<dbReference type="GO" id="GO:0055085">
    <property type="term" value="P:transmembrane transport"/>
    <property type="evidence" value="ECO:0007669"/>
    <property type="project" value="InterPro"/>
</dbReference>
<comment type="subcellular location">
    <subcellularLocation>
        <location evidence="1">Cell membrane</location>
        <topology evidence="1">Multi-pass membrane protein</topology>
    </subcellularLocation>
</comment>
<evidence type="ECO:0000256" key="8">
    <source>
        <dbReference type="SAM" id="Phobius"/>
    </source>
</evidence>
<keyword evidence="7 8" id="KW-0472">Membrane</keyword>
<dbReference type="InterPro" id="IPR038770">
    <property type="entry name" value="Na+/solute_symporter_sf"/>
</dbReference>
<dbReference type="PANTHER" id="PTHR36838">
    <property type="entry name" value="AUXIN EFFLUX CARRIER FAMILY PROTEIN"/>
    <property type="match status" value="1"/>
</dbReference>
<organism evidence="9 10">
    <name type="scientific">Sinanaerobacter chloroacetimidivorans</name>
    <dbReference type="NCBI Taxonomy" id="2818044"/>
    <lineage>
        <taxon>Bacteria</taxon>
        <taxon>Bacillati</taxon>
        <taxon>Bacillota</taxon>
        <taxon>Clostridia</taxon>
        <taxon>Peptostreptococcales</taxon>
        <taxon>Anaerovoracaceae</taxon>
        <taxon>Sinanaerobacter</taxon>
    </lineage>
</organism>
<feature type="transmembrane region" description="Helical" evidence="8">
    <location>
        <begin position="253"/>
        <end position="271"/>
    </location>
</feature>
<dbReference type="InterPro" id="IPR004776">
    <property type="entry name" value="Mem_transp_PIN-like"/>
</dbReference>
<sequence>MENLIISFNAVIPMFIWMVLGYCIRLRGLLSETSQSQVNNLVFKVFMPTLLFYNIYKTDIDMALQPKLMFYIFGGILLMWLLAILIGVKAEKYAQKRGAMIQGMFRSNFILFGLPLVINLFGTEGAGITSMAIAIVVPAYNILSVITLELFRGCRISIREVLAGIVKNPLIIASFIGMGFLFLKIPIPYFLESAVSGLADIATPLALVIMGAAFQITVVKENSRNLILSIIVKLAVMPLIFVTSAIFTGFRNIELATIMIVFAAPTAVASFPMAKQMGSDADLASEIIAFTTLISCFTIFLWIFVLKQIGLI</sequence>
<comment type="caution">
    <text evidence="9">The sequence shown here is derived from an EMBL/GenBank/DDBJ whole genome shotgun (WGS) entry which is preliminary data.</text>
</comment>
<feature type="transmembrane region" description="Helical" evidence="8">
    <location>
        <begin position="283"/>
        <end position="305"/>
    </location>
</feature>
<protein>
    <submittedName>
        <fullName evidence="9">AEC family transporter</fullName>
    </submittedName>
</protein>
<comment type="similarity">
    <text evidence="2">Belongs to the auxin efflux carrier (TC 2.A.69) family.</text>
</comment>
<feature type="transmembrane region" description="Helical" evidence="8">
    <location>
        <begin position="226"/>
        <end position="247"/>
    </location>
</feature>
<evidence type="ECO:0000256" key="6">
    <source>
        <dbReference type="ARBA" id="ARBA00022989"/>
    </source>
</evidence>
<evidence type="ECO:0000256" key="4">
    <source>
        <dbReference type="ARBA" id="ARBA00022475"/>
    </source>
</evidence>
<keyword evidence="10" id="KW-1185">Reference proteome</keyword>
<evidence type="ECO:0000313" key="9">
    <source>
        <dbReference type="EMBL" id="MBR0597585.1"/>
    </source>
</evidence>
<feature type="transmembrane region" description="Helical" evidence="8">
    <location>
        <begin position="201"/>
        <end position="219"/>
    </location>
</feature>
<dbReference type="EMBL" id="JAGSND010000003">
    <property type="protein sequence ID" value="MBR0597585.1"/>
    <property type="molecule type" value="Genomic_DNA"/>
</dbReference>
<keyword evidence="5 8" id="KW-0812">Transmembrane</keyword>
<feature type="transmembrane region" description="Helical" evidence="8">
    <location>
        <begin position="169"/>
        <end position="189"/>
    </location>
</feature>
<dbReference type="Gene3D" id="1.20.1530.20">
    <property type="match status" value="1"/>
</dbReference>
<name>A0A8J7W1Q5_9FIRM</name>
<feature type="transmembrane region" description="Helical" evidence="8">
    <location>
        <begin position="128"/>
        <end position="148"/>
    </location>
</feature>
<keyword evidence="4" id="KW-1003">Cell membrane</keyword>
<evidence type="ECO:0000256" key="1">
    <source>
        <dbReference type="ARBA" id="ARBA00004651"/>
    </source>
</evidence>
<evidence type="ECO:0000313" key="10">
    <source>
        <dbReference type="Proteomes" id="UP000675664"/>
    </source>
</evidence>
<dbReference type="RefSeq" id="WP_227017715.1">
    <property type="nucleotide sequence ID" value="NZ_JAGSND010000003.1"/>
</dbReference>
<keyword evidence="3" id="KW-0813">Transport</keyword>
<dbReference type="Pfam" id="PF03547">
    <property type="entry name" value="Mem_trans"/>
    <property type="match status" value="2"/>
</dbReference>
<keyword evidence="6 8" id="KW-1133">Transmembrane helix</keyword>
<evidence type="ECO:0000256" key="5">
    <source>
        <dbReference type="ARBA" id="ARBA00022692"/>
    </source>
</evidence>
<dbReference type="GO" id="GO:0005886">
    <property type="term" value="C:plasma membrane"/>
    <property type="evidence" value="ECO:0007669"/>
    <property type="project" value="UniProtKB-SubCell"/>
</dbReference>
<dbReference type="PANTHER" id="PTHR36838:SF4">
    <property type="entry name" value="AUXIN EFFLUX CARRIER FAMILY PROTEIN"/>
    <property type="match status" value="1"/>
</dbReference>
<evidence type="ECO:0000256" key="2">
    <source>
        <dbReference type="ARBA" id="ARBA00010145"/>
    </source>
</evidence>
<proteinExistence type="inferred from homology"/>
<dbReference type="Proteomes" id="UP000675664">
    <property type="component" value="Unassembled WGS sequence"/>
</dbReference>
<accession>A0A8J7W1Q5</accession>
<feature type="transmembrane region" description="Helical" evidence="8">
    <location>
        <begin position="38"/>
        <end position="56"/>
    </location>
</feature>
<feature type="transmembrane region" description="Helical" evidence="8">
    <location>
        <begin position="68"/>
        <end position="88"/>
    </location>
</feature>
<gene>
    <name evidence="9" type="ORF">KCX82_06860</name>
</gene>
<evidence type="ECO:0000256" key="7">
    <source>
        <dbReference type="ARBA" id="ARBA00023136"/>
    </source>
</evidence>
<evidence type="ECO:0000256" key="3">
    <source>
        <dbReference type="ARBA" id="ARBA00022448"/>
    </source>
</evidence>